<comment type="caution">
    <text evidence="1">The sequence shown here is derived from an EMBL/GenBank/DDBJ whole genome shotgun (WGS) entry which is preliminary data.</text>
</comment>
<protein>
    <submittedName>
        <fullName evidence="1">Uncharacterized protein</fullName>
    </submittedName>
</protein>
<evidence type="ECO:0000313" key="2">
    <source>
        <dbReference type="Proteomes" id="UP000297948"/>
    </source>
</evidence>
<dbReference type="EMBL" id="SRID01000702">
    <property type="protein sequence ID" value="TGA83345.1"/>
    <property type="molecule type" value="Genomic_DNA"/>
</dbReference>
<proteinExistence type="predicted"/>
<dbReference type="Proteomes" id="UP000297948">
    <property type="component" value="Unassembled WGS sequence"/>
</dbReference>
<organism evidence="1 2">
    <name type="scientific">Streptomyces palmae</name>
    <dbReference type="NCBI Taxonomy" id="1701085"/>
    <lineage>
        <taxon>Bacteria</taxon>
        <taxon>Bacillati</taxon>
        <taxon>Actinomycetota</taxon>
        <taxon>Actinomycetes</taxon>
        <taxon>Kitasatosporales</taxon>
        <taxon>Streptomycetaceae</taxon>
        <taxon>Streptomyces</taxon>
    </lineage>
</organism>
<keyword evidence="2" id="KW-1185">Reference proteome</keyword>
<accession>A0A4Z0FKV4</accession>
<name>A0A4Z0FKV4_9ACTN</name>
<sequence>MTELITTPAQNAMTGHGLTEAVTVLDDSRTAVAYTVFCPATSRYSVLTLDGRWVIPGKGDGYAARGAATRYVRTHVDELRPEALVILEPVRHNGRFAATSMGRRSGTCRKQVGISTDWRSGYACGCGGQVSAEAAHRDGWTIVRDGRGTHTVSYALDRSHARPFGETDPNGRNVVMSDKPIAVETAEALAKLDVERSLIVAKAESVKTLAVEAETAAEAAAEAKDRTLSAVNVVEAHDSAKDAENAARTASELFSLASARADALADLATAFGDKIREAPWSVRDEVTALWDDVTGARADAWEYEGRAETARDYAATDAETAATEYARRCARCGSWYREFQTSTAPGREVLCPCMPLYAGSVEDVADPADAVAPWECAGQLSMDDLPPAP</sequence>
<gene>
    <name evidence="1" type="ORF">E4099_32185</name>
</gene>
<evidence type="ECO:0000313" key="1">
    <source>
        <dbReference type="EMBL" id="TGA83345.1"/>
    </source>
</evidence>
<dbReference type="AlphaFoldDB" id="A0A4Z0FKV4"/>
<feature type="non-terminal residue" evidence="1">
    <location>
        <position position="389"/>
    </location>
</feature>
<reference evidence="1 2" key="1">
    <citation type="submission" date="2019-03" db="EMBL/GenBank/DDBJ databases">
        <authorList>
            <person name="Gonzalez-Pimentel J.L."/>
        </authorList>
    </citation>
    <scope>NUCLEOTIDE SEQUENCE [LARGE SCALE GENOMIC DNA]</scope>
    <source>
        <strain evidence="1 2">JCM 31289</strain>
    </source>
</reference>